<dbReference type="PANTHER" id="PTHR10039:SF5">
    <property type="entry name" value="NACHT DOMAIN-CONTAINING PROTEIN"/>
    <property type="match status" value="1"/>
</dbReference>
<gene>
    <name evidence="4" type="ORF">EV356DRAFT_436185</name>
</gene>
<evidence type="ECO:0008006" key="6">
    <source>
        <dbReference type="Google" id="ProtNLM"/>
    </source>
</evidence>
<feature type="domain" description="NACHT-NTPase and P-loop NTPases N-terminal" evidence="2">
    <location>
        <begin position="18"/>
        <end position="138"/>
    </location>
</feature>
<dbReference type="Proteomes" id="UP000800092">
    <property type="component" value="Unassembled WGS sequence"/>
</dbReference>
<proteinExistence type="predicted"/>
<dbReference type="InterPro" id="IPR031352">
    <property type="entry name" value="SesA"/>
</dbReference>
<dbReference type="EMBL" id="ML991881">
    <property type="protein sequence ID" value="KAF2228987.1"/>
    <property type="molecule type" value="Genomic_DNA"/>
</dbReference>
<accession>A0A6A6GTH7</accession>
<evidence type="ECO:0000256" key="1">
    <source>
        <dbReference type="ARBA" id="ARBA00022737"/>
    </source>
</evidence>
<dbReference type="PANTHER" id="PTHR10039">
    <property type="entry name" value="AMELOGENIN"/>
    <property type="match status" value="1"/>
</dbReference>
<dbReference type="InterPro" id="IPR027417">
    <property type="entry name" value="P-loop_NTPase"/>
</dbReference>
<dbReference type="Pfam" id="PF17107">
    <property type="entry name" value="SesA"/>
    <property type="match status" value="1"/>
</dbReference>
<dbReference type="Pfam" id="PF24883">
    <property type="entry name" value="NPHP3_N"/>
    <property type="match status" value="1"/>
</dbReference>
<organism evidence="4 5">
    <name type="scientific">Viridothelium virens</name>
    <name type="common">Speckled blister lichen</name>
    <name type="synonym">Trypethelium virens</name>
    <dbReference type="NCBI Taxonomy" id="1048519"/>
    <lineage>
        <taxon>Eukaryota</taxon>
        <taxon>Fungi</taxon>
        <taxon>Dikarya</taxon>
        <taxon>Ascomycota</taxon>
        <taxon>Pezizomycotina</taxon>
        <taxon>Dothideomycetes</taxon>
        <taxon>Dothideomycetes incertae sedis</taxon>
        <taxon>Trypetheliales</taxon>
        <taxon>Trypetheliaceae</taxon>
        <taxon>Viridothelium</taxon>
    </lineage>
</organism>
<dbReference type="SUPFAM" id="SSF52540">
    <property type="entry name" value="P-loop containing nucleoside triphosphate hydrolases"/>
    <property type="match status" value="1"/>
</dbReference>
<evidence type="ECO:0000259" key="3">
    <source>
        <dbReference type="Pfam" id="PF24883"/>
    </source>
</evidence>
<protein>
    <recommendedName>
        <fullName evidence="6">NACHT domain-containing protein</fullName>
    </recommendedName>
</protein>
<dbReference type="AlphaFoldDB" id="A0A6A6GTH7"/>
<name>A0A6A6GTH7_VIRVR</name>
<evidence type="ECO:0000259" key="2">
    <source>
        <dbReference type="Pfam" id="PF17107"/>
    </source>
</evidence>
<feature type="domain" description="Nephrocystin 3-like N-terminal" evidence="3">
    <location>
        <begin position="222"/>
        <end position="400"/>
    </location>
</feature>
<dbReference type="OrthoDB" id="443402at2759"/>
<evidence type="ECO:0000313" key="5">
    <source>
        <dbReference type="Proteomes" id="UP000800092"/>
    </source>
</evidence>
<evidence type="ECO:0000313" key="4">
    <source>
        <dbReference type="EMBL" id="KAF2228987.1"/>
    </source>
</evidence>
<feature type="non-terminal residue" evidence="4">
    <location>
        <position position="1"/>
    </location>
</feature>
<keyword evidence="1" id="KW-0677">Repeat</keyword>
<sequence length="545" mass="62554">DVPVLKMETIAAVGLAGNVVQFVDFACKLFSASHQIRTSREGLTDDFDSVQIITADLKQICTALTTSLSRDSLAAQDRHIASLGTHCLRTAEKLLGTVLKLKPRKGSSRWSNFQAALKTIWKQDEIDQTRVRLTESLDQLRGHVSQLGQQLQRETMQTSPTDRIDGENYYLLPQELPVYAAQLMTASTRENYLLDLTRLIKSLHFEGLDFRYSKVTRAHVKTYEWAYEHKFAQFLQSEEPLFWVSGKPGSGKSILMKFLFDDPRTTAYLSEWAGQRTIIASNYFFWINGSAMQRSQEGLLRSIVLDLLLQCPNLRNTALKFAKELGQSRWQMSSESMLSSWDLSRLSELLMLITTESQSMYCLCLFIDGLDEYEGEAQDLNELLISLRHFRNVKLCVASRPLNEFENAFGRDQEHKLYMQHLTSVDINIYATDKLEQSPDLRRMKKEGPGVDDRISEITDKAQGVFLWVRLVVQSLLRGLQNADRIIDLQRRLAEYPRDLDDFFRYILDSLEPIYREQVAQGFGAAQAAPRALSILQFWYLDHED</sequence>
<reference evidence="4" key="1">
    <citation type="journal article" date="2020" name="Stud. Mycol.">
        <title>101 Dothideomycetes genomes: a test case for predicting lifestyles and emergence of pathogens.</title>
        <authorList>
            <person name="Haridas S."/>
            <person name="Albert R."/>
            <person name="Binder M."/>
            <person name="Bloem J."/>
            <person name="Labutti K."/>
            <person name="Salamov A."/>
            <person name="Andreopoulos B."/>
            <person name="Baker S."/>
            <person name="Barry K."/>
            <person name="Bills G."/>
            <person name="Bluhm B."/>
            <person name="Cannon C."/>
            <person name="Castanera R."/>
            <person name="Culley D."/>
            <person name="Daum C."/>
            <person name="Ezra D."/>
            <person name="Gonzalez J."/>
            <person name="Henrissat B."/>
            <person name="Kuo A."/>
            <person name="Liang C."/>
            <person name="Lipzen A."/>
            <person name="Lutzoni F."/>
            <person name="Magnuson J."/>
            <person name="Mondo S."/>
            <person name="Nolan M."/>
            <person name="Ohm R."/>
            <person name="Pangilinan J."/>
            <person name="Park H.-J."/>
            <person name="Ramirez L."/>
            <person name="Alfaro M."/>
            <person name="Sun H."/>
            <person name="Tritt A."/>
            <person name="Yoshinaga Y."/>
            <person name="Zwiers L.-H."/>
            <person name="Turgeon B."/>
            <person name="Goodwin S."/>
            <person name="Spatafora J."/>
            <person name="Crous P."/>
            <person name="Grigoriev I."/>
        </authorList>
    </citation>
    <scope>NUCLEOTIDE SEQUENCE</scope>
    <source>
        <strain evidence="4">Tuck. ex Michener</strain>
    </source>
</reference>
<feature type="non-terminal residue" evidence="4">
    <location>
        <position position="545"/>
    </location>
</feature>
<dbReference type="Gene3D" id="3.40.50.300">
    <property type="entry name" value="P-loop containing nucleotide triphosphate hydrolases"/>
    <property type="match status" value="1"/>
</dbReference>
<dbReference type="InterPro" id="IPR056884">
    <property type="entry name" value="NPHP3-like_N"/>
</dbReference>
<keyword evidence="5" id="KW-1185">Reference proteome</keyword>